<comment type="similarity">
    <text evidence="5">Belongs to the protein kinase superfamily. STE Ser/Thr protein kinase family. MAP kinase kinase subfamily.</text>
</comment>
<evidence type="ECO:0000256" key="3">
    <source>
        <dbReference type="ARBA" id="ARBA00022777"/>
    </source>
</evidence>
<dbReference type="PANTHER" id="PTHR48013:SF9">
    <property type="entry name" value="DUAL SPECIFICITY MITOGEN-ACTIVATED PROTEIN KINASE KINASE 5"/>
    <property type="match status" value="1"/>
</dbReference>
<organism evidence="12 13">
    <name type="scientific">Amniculicola lignicola CBS 123094</name>
    <dbReference type="NCBI Taxonomy" id="1392246"/>
    <lineage>
        <taxon>Eukaryota</taxon>
        <taxon>Fungi</taxon>
        <taxon>Dikarya</taxon>
        <taxon>Ascomycota</taxon>
        <taxon>Pezizomycotina</taxon>
        <taxon>Dothideomycetes</taxon>
        <taxon>Pleosporomycetidae</taxon>
        <taxon>Pleosporales</taxon>
        <taxon>Amniculicolaceae</taxon>
        <taxon>Amniculicola</taxon>
    </lineage>
</organism>
<name>A0A6A5WXF0_9PLEO</name>
<keyword evidence="4 10" id="KW-0067">ATP-binding</keyword>
<dbReference type="EC" id="2.7.12.2" evidence="6"/>
<evidence type="ECO:0000256" key="2">
    <source>
        <dbReference type="ARBA" id="ARBA00022741"/>
    </source>
</evidence>
<dbReference type="InterPro" id="IPR017441">
    <property type="entry name" value="Protein_kinase_ATP_BS"/>
</dbReference>
<dbReference type="EMBL" id="ML977578">
    <property type="protein sequence ID" value="KAF2002326.1"/>
    <property type="molecule type" value="Genomic_DNA"/>
</dbReference>
<evidence type="ECO:0000313" key="12">
    <source>
        <dbReference type="EMBL" id="KAF2002326.1"/>
    </source>
</evidence>
<reference evidence="12" key="1">
    <citation type="journal article" date="2020" name="Stud. Mycol.">
        <title>101 Dothideomycetes genomes: a test case for predicting lifestyles and emergence of pathogens.</title>
        <authorList>
            <person name="Haridas S."/>
            <person name="Albert R."/>
            <person name="Binder M."/>
            <person name="Bloem J."/>
            <person name="Labutti K."/>
            <person name="Salamov A."/>
            <person name="Andreopoulos B."/>
            <person name="Baker S."/>
            <person name="Barry K."/>
            <person name="Bills G."/>
            <person name="Bluhm B."/>
            <person name="Cannon C."/>
            <person name="Castanera R."/>
            <person name="Culley D."/>
            <person name="Daum C."/>
            <person name="Ezra D."/>
            <person name="Gonzalez J."/>
            <person name="Henrissat B."/>
            <person name="Kuo A."/>
            <person name="Liang C."/>
            <person name="Lipzen A."/>
            <person name="Lutzoni F."/>
            <person name="Magnuson J."/>
            <person name="Mondo S."/>
            <person name="Nolan M."/>
            <person name="Ohm R."/>
            <person name="Pangilinan J."/>
            <person name="Park H.-J."/>
            <person name="Ramirez L."/>
            <person name="Alfaro M."/>
            <person name="Sun H."/>
            <person name="Tritt A."/>
            <person name="Yoshinaga Y."/>
            <person name="Zwiers L.-H."/>
            <person name="Turgeon B."/>
            <person name="Goodwin S."/>
            <person name="Spatafora J."/>
            <person name="Crous P."/>
            <person name="Grigoriev I."/>
        </authorList>
    </citation>
    <scope>NUCLEOTIDE SEQUENCE</scope>
    <source>
        <strain evidence="12">CBS 123094</strain>
    </source>
</reference>
<dbReference type="AlphaFoldDB" id="A0A6A5WXF0"/>
<evidence type="ECO:0000256" key="6">
    <source>
        <dbReference type="ARBA" id="ARBA00038999"/>
    </source>
</evidence>
<dbReference type="InterPro" id="IPR011009">
    <property type="entry name" value="Kinase-like_dom_sf"/>
</dbReference>
<protein>
    <recommendedName>
        <fullName evidence="6">mitogen-activated protein kinase kinase</fullName>
        <ecNumber evidence="6">2.7.12.2</ecNumber>
    </recommendedName>
</protein>
<keyword evidence="13" id="KW-1185">Reference proteome</keyword>
<dbReference type="PANTHER" id="PTHR48013">
    <property type="entry name" value="DUAL SPECIFICITY MITOGEN-ACTIVATED PROTEIN KINASE KINASE 5-RELATED"/>
    <property type="match status" value="1"/>
</dbReference>
<dbReference type="PROSITE" id="PS50011">
    <property type="entry name" value="PROTEIN_KINASE_DOM"/>
    <property type="match status" value="1"/>
</dbReference>
<evidence type="ECO:0000256" key="7">
    <source>
        <dbReference type="ARBA" id="ARBA00049014"/>
    </source>
</evidence>
<comment type="catalytic activity">
    <reaction evidence="8">
        <text>L-threonyl-[protein] + ATP = O-phospho-L-threonyl-[protein] + ADP + H(+)</text>
        <dbReference type="Rhea" id="RHEA:46608"/>
        <dbReference type="Rhea" id="RHEA-COMP:11060"/>
        <dbReference type="Rhea" id="RHEA-COMP:11605"/>
        <dbReference type="ChEBI" id="CHEBI:15378"/>
        <dbReference type="ChEBI" id="CHEBI:30013"/>
        <dbReference type="ChEBI" id="CHEBI:30616"/>
        <dbReference type="ChEBI" id="CHEBI:61977"/>
        <dbReference type="ChEBI" id="CHEBI:456216"/>
        <dbReference type="EC" id="2.7.12.2"/>
    </reaction>
</comment>
<evidence type="ECO:0000256" key="5">
    <source>
        <dbReference type="ARBA" id="ARBA00038035"/>
    </source>
</evidence>
<evidence type="ECO:0000256" key="4">
    <source>
        <dbReference type="ARBA" id="ARBA00022840"/>
    </source>
</evidence>
<evidence type="ECO:0000259" key="11">
    <source>
        <dbReference type="PROSITE" id="PS50011"/>
    </source>
</evidence>
<sequence length="270" mass="30611">MSSNRPQKGYKAVSVSIPHVESFSLHTSDYASTTDSSTSSQFDAGEPIQINEGDDIIVNHSSELPYRLIENLGHGYSATVEKVEDTWTGCVYARKVFRIHGGHNKRRQVYENEVRIIRRLDPHHHVIQVFATYMAKRELGLMLTPVADSGDLGTFLEDFLDEMPRDSRKIRIINMAFGCLSSGLAFLHKQKGRHKDIKPGNILIHQETVVYTDFGYSFDYSSQNQSTTDGRPDSFTRKYCAPEVEDWAPRNSKSDIYSLGCVFLEMYASL</sequence>
<dbReference type="SMART" id="SM00220">
    <property type="entry name" value="S_TKc"/>
    <property type="match status" value="1"/>
</dbReference>
<dbReference type="Proteomes" id="UP000799779">
    <property type="component" value="Unassembled WGS sequence"/>
</dbReference>
<feature type="domain" description="Protein kinase" evidence="11">
    <location>
        <begin position="66"/>
        <end position="270"/>
    </location>
</feature>
<dbReference type="OrthoDB" id="4062651at2759"/>
<keyword evidence="3 12" id="KW-0418">Kinase</keyword>
<dbReference type="SUPFAM" id="SSF56112">
    <property type="entry name" value="Protein kinase-like (PK-like)"/>
    <property type="match status" value="1"/>
</dbReference>
<keyword evidence="1" id="KW-0808">Transferase</keyword>
<dbReference type="CDD" id="cd00180">
    <property type="entry name" value="PKc"/>
    <property type="match status" value="1"/>
</dbReference>
<evidence type="ECO:0000256" key="8">
    <source>
        <dbReference type="ARBA" id="ARBA00049299"/>
    </source>
</evidence>
<evidence type="ECO:0000313" key="13">
    <source>
        <dbReference type="Proteomes" id="UP000799779"/>
    </source>
</evidence>
<evidence type="ECO:0000256" key="9">
    <source>
        <dbReference type="ARBA" id="ARBA00051693"/>
    </source>
</evidence>
<dbReference type="Pfam" id="PF00069">
    <property type="entry name" value="Pkinase"/>
    <property type="match status" value="1"/>
</dbReference>
<feature type="non-terminal residue" evidence="12">
    <location>
        <position position="270"/>
    </location>
</feature>
<dbReference type="GO" id="GO:0004708">
    <property type="term" value="F:MAP kinase kinase activity"/>
    <property type="evidence" value="ECO:0007669"/>
    <property type="project" value="UniProtKB-EC"/>
</dbReference>
<proteinExistence type="inferred from homology"/>
<feature type="binding site" evidence="10">
    <location>
        <position position="95"/>
    </location>
    <ligand>
        <name>ATP</name>
        <dbReference type="ChEBI" id="CHEBI:30616"/>
    </ligand>
</feature>
<dbReference type="Gene3D" id="1.10.510.10">
    <property type="entry name" value="Transferase(Phosphotransferase) domain 1"/>
    <property type="match status" value="1"/>
</dbReference>
<evidence type="ECO:0000256" key="1">
    <source>
        <dbReference type="ARBA" id="ARBA00022679"/>
    </source>
</evidence>
<comment type="catalytic activity">
    <reaction evidence="9">
        <text>L-tyrosyl-[protein] + ATP = O-phospho-L-tyrosyl-[protein] + ADP + H(+)</text>
        <dbReference type="Rhea" id="RHEA:10596"/>
        <dbReference type="Rhea" id="RHEA-COMP:10136"/>
        <dbReference type="Rhea" id="RHEA-COMP:20101"/>
        <dbReference type="ChEBI" id="CHEBI:15378"/>
        <dbReference type="ChEBI" id="CHEBI:30616"/>
        <dbReference type="ChEBI" id="CHEBI:46858"/>
        <dbReference type="ChEBI" id="CHEBI:61978"/>
        <dbReference type="ChEBI" id="CHEBI:456216"/>
        <dbReference type="EC" id="2.7.12.2"/>
    </reaction>
</comment>
<keyword evidence="2 10" id="KW-0547">Nucleotide-binding</keyword>
<dbReference type="GO" id="GO:0005524">
    <property type="term" value="F:ATP binding"/>
    <property type="evidence" value="ECO:0007669"/>
    <property type="project" value="UniProtKB-UniRule"/>
</dbReference>
<comment type="catalytic activity">
    <reaction evidence="7">
        <text>L-seryl-[protein] + ATP = O-phospho-L-seryl-[protein] + ADP + H(+)</text>
        <dbReference type="Rhea" id="RHEA:17989"/>
        <dbReference type="Rhea" id="RHEA-COMP:9863"/>
        <dbReference type="Rhea" id="RHEA-COMP:11604"/>
        <dbReference type="ChEBI" id="CHEBI:15378"/>
        <dbReference type="ChEBI" id="CHEBI:29999"/>
        <dbReference type="ChEBI" id="CHEBI:30616"/>
        <dbReference type="ChEBI" id="CHEBI:83421"/>
        <dbReference type="ChEBI" id="CHEBI:456216"/>
        <dbReference type="EC" id="2.7.12.2"/>
    </reaction>
</comment>
<accession>A0A6A5WXF0</accession>
<dbReference type="PROSITE" id="PS00107">
    <property type="entry name" value="PROTEIN_KINASE_ATP"/>
    <property type="match status" value="1"/>
</dbReference>
<gene>
    <name evidence="12" type="ORF">P154DRAFT_594687</name>
</gene>
<evidence type="ECO:0000256" key="10">
    <source>
        <dbReference type="PROSITE-ProRule" id="PRU10141"/>
    </source>
</evidence>
<dbReference type="InterPro" id="IPR000719">
    <property type="entry name" value="Prot_kinase_dom"/>
</dbReference>